<proteinExistence type="predicted"/>
<evidence type="ECO:0000313" key="1">
    <source>
        <dbReference type="EMBL" id="MEQ1405651.1"/>
    </source>
</evidence>
<protein>
    <submittedName>
        <fullName evidence="1">Uncharacterized protein</fullName>
    </submittedName>
</protein>
<keyword evidence="2" id="KW-1185">Reference proteome</keyword>
<evidence type="ECO:0000313" key="2">
    <source>
        <dbReference type="Proteomes" id="UP001496627"/>
    </source>
</evidence>
<comment type="caution">
    <text evidence="1">The sequence shown here is derived from an EMBL/GenBank/DDBJ whole genome shotgun (WGS) entry which is preliminary data.</text>
</comment>
<sequence length="143" mass="16140">MSNVIDQDRGRRLEIHDPFEGKPTGIVLWIAGPDSPTQRRARIEMMDELAERAESDGTIKAEHREAARLSCLAKCVLRWEVQHEGTDLAFNHRNVLRVLRAAEWLQAQVDAFAGDRRNFNPALEEPDVSYRATAVASSVGYAR</sequence>
<reference evidence="1 2" key="1">
    <citation type="submission" date="2024-05" db="EMBL/GenBank/DDBJ databases">
        <title>Neorhizobium sp. Rsf11, a plant growth promoting and heavy metal resistant PAH-degrader.</title>
        <authorList>
            <person name="Golubev S.N."/>
            <person name="Muratova A.Y."/>
            <person name="Markelova M.I."/>
        </authorList>
    </citation>
    <scope>NUCLEOTIDE SEQUENCE [LARGE SCALE GENOMIC DNA]</scope>
    <source>
        <strain evidence="1 2">Rsf11</strain>
    </source>
</reference>
<dbReference type="Proteomes" id="UP001496627">
    <property type="component" value="Unassembled WGS sequence"/>
</dbReference>
<name>A0ABV0M2H5_9HYPH</name>
<gene>
    <name evidence="1" type="ORF">ABK249_11970</name>
</gene>
<accession>A0ABV0M2H5</accession>
<organism evidence="1 2">
    <name type="scientific">Neorhizobium phenanthreniclasticum</name>
    <dbReference type="NCBI Taxonomy" id="3157917"/>
    <lineage>
        <taxon>Bacteria</taxon>
        <taxon>Pseudomonadati</taxon>
        <taxon>Pseudomonadota</taxon>
        <taxon>Alphaproteobacteria</taxon>
        <taxon>Hyphomicrobiales</taxon>
        <taxon>Rhizobiaceae</taxon>
        <taxon>Rhizobium/Agrobacterium group</taxon>
        <taxon>Neorhizobium</taxon>
    </lineage>
</organism>
<dbReference type="EMBL" id="JBEAAL010000007">
    <property type="protein sequence ID" value="MEQ1405651.1"/>
    <property type="molecule type" value="Genomic_DNA"/>
</dbReference>